<dbReference type="InterPro" id="IPR011257">
    <property type="entry name" value="DNA_glycosylase"/>
</dbReference>
<protein>
    <recommendedName>
        <fullName evidence="10">Endonuclease III</fullName>
        <ecNumber evidence="10">4.2.99.18</ecNumber>
    </recommendedName>
    <alternativeName>
        <fullName evidence="10">DNA-(apurinic or apyrimidinic site) lyase</fullName>
    </alternativeName>
</protein>
<keyword evidence="4 10" id="KW-0227">DNA damage</keyword>
<comment type="caution">
    <text evidence="12">The sequence shown here is derived from an EMBL/GenBank/DDBJ whole genome shotgun (WGS) entry which is preliminary data.</text>
</comment>
<dbReference type="SUPFAM" id="SSF48150">
    <property type="entry name" value="DNA-glycosylase"/>
    <property type="match status" value="1"/>
</dbReference>
<dbReference type="GO" id="GO:0004519">
    <property type="term" value="F:endonuclease activity"/>
    <property type="evidence" value="ECO:0007669"/>
    <property type="project" value="UniProtKB-KW"/>
</dbReference>
<comment type="similarity">
    <text evidence="1 10">Belongs to the Nth/MutY family.</text>
</comment>
<dbReference type="PROSITE" id="PS01155">
    <property type="entry name" value="ENDONUCLEASE_III_2"/>
    <property type="match status" value="1"/>
</dbReference>
<dbReference type="InterPro" id="IPR004036">
    <property type="entry name" value="Endonuclease-III-like_CS2"/>
</dbReference>
<proteinExistence type="inferred from homology"/>
<dbReference type="SMART" id="SM00478">
    <property type="entry name" value="ENDO3c"/>
    <property type="match status" value="1"/>
</dbReference>
<evidence type="ECO:0000256" key="8">
    <source>
        <dbReference type="ARBA" id="ARBA00023204"/>
    </source>
</evidence>
<keyword evidence="13" id="KW-1185">Reference proteome</keyword>
<accession>A0ABN0X3A1</accession>
<dbReference type="Gene3D" id="1.10.1670.10">
    <property type="entry name" value="Helix-hairpin-Helix base-excision DNA repair enzymes (C-terminal)"/>
    <property type="match status" value="1"/>
</dbReference>
<dbReference type="InterPro" id="IPR000445">
    <property type="entry name" value="HhH_motif"/>
</dbReference>
<dbReference type="EC" id="4.2.99.18" evidence="10"/>
<comment type="caution">
    <text evidence="10">Lacks conserved residue(s) required for the propagation of feature annotation.</text>
</comment>
<comment type="catalytic activity">
    <reaction evidence="10">
        <text>2'-deoxyribonucleotide-(2'-deoxyribose 5'-phosphate)-2'-deoxyribonucleotide-DNA = a 3'-end 2'-deoxyribonucleotide-(2,3-dehydro-2,3-deoxyribose 5'-phosphate)-DNA + a 5'-end 5'-phospho-2'-deoxyribonucleoside-DNA + H(+)</text>
        <dbReference type="Rhea" id="RHEA:66592"/>
        <dbReference type="Rhea" id="RHEA-COMP:13180"/>
        <dbReference type="Rhea" id="RHEA-COMP:16897"/>
        <dbReference type="Rhea" id="RHEA-COMP:17067"/>
        <dbReference type="ChEBI" id="CHEBI:15378"/>
        <dbReference type="ChEBI" id="CHEBI:136412"/>
        <dbReference type="ChEBI" id="CHEBI:157695"/>
        <dbReference type="ChEBI" id="CHEBI:167181"/>
        <dbReference type="EC" id="4.2.99.18"/>
    </reaction>
</comment>
<keyword evidence="12" id="KW-0255">Endonuclease</keyword>
<evidence type="ECO:0000256" key="6">
    <source>
        <dbReference type="ARBA" id="ARBA00023004"/>
    </source>
</evidence>
<keyword evidence="9 10" id="KW-0326">Glycosidase</keyword>
<keyword evidence="10" id="KW-0456">Lyase</keyword>
<dbReference type="PIRSF" id="PIRSF001435">
    <property type="entry name" value="Nth"/>
    <property type="match status" value="1"/>
</dbReference>
<keyword evidence="7" id="KW-0411">Iron-sulfur</keyword>
<dbReference type="InterPro" id="IPR005759">
    <property type="entry name" value="Nth"/>
</dbReference>
<keyword evidence="2" id="KW-0004">4Fe-4S</keyword>
<dbReference type="NCBIfam" id="TIGR01083">
    <property type="entry name" value="nth"/>
    <property type="match status" value="1"/>
</dbReference>
<keyword evidence="8 10" id="KW-0234">DNA repair</keyword>
<sequence length="223" mass="24967">MADTPELLTAAETTELIEAMGVLFPEAKAELDHKNPFELLIAVILSAQTTDVGVNKVTPALFEAYPTPEKMMDAELEDIMDKLKTIGLYRNKAKFIKKCARQLVEEFGGEVPQTHKELESLAGVGRKTANVVMSVAFDEPAIAVDTHVERVSKKFHICDPKATVRQVEDALMEKLPKDLWSVAHHRLIFFGRYQCPARTHNHDECVSRIAEAVESMRSESFSK</sequence>
<dbReference type="CDD" id="cd00056">
    <property type="entry name" value="ENDO3c"/>
    <property type="match status" value="1"/>
</dbReference>
<keyword evidence="6" id="KW-0408">Iron</keyword>
<feature type="domain" description="HhH-GPD" evidence="11">
    <location>
        <begin position="45"/>
        <end position="193"/>
    </location>
</feature>
<dbReference type="EMBL" id="BAAACW010000023">
    <property type="protein sequence ID" value="GAA0353973.1"/>
    <property type="molecule type" value="Genomic_DNA"/>
</dbReference>
<dbReference type="InterPro" id="IPR023170">
    <property type="entry name" value="HhH_base_excis_C"/>
</dbReference>
<dbReference type="Proteomes" id="UP001501166">
    <property type="component" value="Unassembled WGS sequence"/>
</dbReference>
<evidence type="ECO:0000256" key="1">
    <source>
        <dbReference type="ARBA" id="ARBA00008343"/>
    </source>
</evidence>
<dbReference type="RefSeq" id="WP_343753437.1">
    <property type="nucleotide sequence ID" value="NZ_BAAACW010000023.1"/>
</dbReference>
<keyword evidence="10" id="KW-0238">DNA-binding</keyword>
<evidence type="ECO:0000256" key="5">
    <source>
        <dbReference type="ARBA" id="ARBA00022801"/>
    </source>
</evidence>
<dbReference type="Gene3D" id="1.10.340.30">
    <property type="entry name" value="Hypothetical protein, domain 2"/>
    <property type="match status" value="1"/>
</dbReference>
<keyword evidence="5 10" id="KW-0378">Hydrolase</keyword>
<evidence type="ECO:0000256" key="9">
    <source>
        <dbReference type="ARBA" id="ARBA00023295"/>
    </source>
</evidence>
<dbReference type="Pfam" id="PF00730">
    <property type="entry name" value="HhH-GPD"/>
    <property type="match status" value="1"/>
</dbReference>
<evidence type="ECO:0000259" key="11">
    <source>
        <dbReference type="SMART" id="SM00478"/>
    </source>
</evidence>
<dbReference type="HAMAP" id="MF_00942">
    <property type="entry name" value="Nth"/>
    <property type="match status" value="1"/>
</dbReference>
<evidence type="ECO:0000256" key="3">
    <source>
        <dbReference type="ARBA" id="ARBA00022723"/>
    </source>
</evidence>
<evidence type="ECO:0000256" key="10">
    <source>
        <dbReference type="HAMAP-Rule" id="MF_00942"/>
    </source>
</evidence>
<dbReference type="Pfam" id="PF00633">
    <property type="entry name" value="HHH"/>
    <property type="match status" value="1"/>
</dbReference>
<organism evidence="12 13">
    <name type="scientific">Alkalibacterium iburiense</name>
    <dbReference type="NCBI Taxonomy" id="290589"/>
    <lineage>
        <taxon>Bacteria</taxon>
        <taxon>Bacillati</taxon>
        <taxon>Bacillota</taxon>
        <taxon>Bacilli</taxon>
        <taxon>Lactobacillales</taxon>
        <taxon>Carnobacteriaceae</taxon>
        <taxon>Alkalibacterium</taxon>
    </lineage>
</organism>
<comment type="cofactor">
    <cofactor evidence="10">
        <name>[4Fe-4S] cluster</name>
        <dbReference type="ChEBI" id="CHEBI:49883"/>
    </cofactor>
    <text evidence="10">Binds 1 [4Fe-4S] cluster.</text>
</comment>
<comment type="function">
    <text evidence="10">DNA repair enzyme that has both DNA N-glycosylase activity and AP-lyase activity. The DNA N-glycosylase activity releases various damaged pyrimidines from DNA by cleaving the N-glycosidic bond, leaving an AP (apurinic/apyrimidinic) site. The AP-lyase activity cleaves the phosphodiester bond 3' to the AP site by a beta-elimination, leaving a 3'-terminal unsaturated sugar and a product with a terminal 5'-phosphate.</text>
</comment>
<gene>
    <name evidence="12" type="primary">nth_1</name>
    <name evidence="10" type="synonym">nth</name>
    <name evidence="12" type="ORF">GCM10008932_03750</name>
</gene>
<dbReference type="PANTHER" id="PTHR10359">
    <property type="entry name" value="A/G-SPECIFIC ADENINE GLYCOSYLASE/ENDONUCLEASE III"/>
    <property type="match status" value="1"/>
</dbReference>
<evidence type="ECO:0000256" key="4">
    <source>
        <dbReference type="ARBA" id="ARBA00022763"/>
    </source>
</evidence>
<evidence type="ECO:0000313" key="12">
    <source>
        <dbReference type="EMBL" id="GAA0353973.1"/>
    </source>
</evidence>
<evidence type="ECO:0000313" key="13">
    <source>
        <dbReference type="Proteomes" id="UP001501166"/>
    </source>
</evidence>
<reference evidence="12 13" key="1">
    <citation type="journal article" date="2019" name="Int. J. Syst. Evol. Microbiol.">
        <title>The Global Catalogue of Microorganisms (GCM) 10K type strain sequencing project: providing services to taxonomists for standard genome sequencing and annotation.</title>
        <authorList>
            <consortium name="The Broad Institute Genomics Platform"/>
            <consortium name="The Broad Institute Genome Sequencing Center for Infectious Disease"/>
            <person name="Wu L."/>
            <person name="Ma J."/>
        </authorList>
    </citation>
    <scope>NUCLEOTIDE SEQUENCE [LARGE SCALE GENOMIC DNA]</scope>
    <source>
        <strain evidence="12 13">JCM 12662</strain>
    </source>
</reference>
<dbReference type="InterPro" id="IPR003265">
    <property type="entry name" value="HhH-GPD_domain"/>
</dbReference>
<keyword evidence="3" id="KW-0479">Metal-binding</keyword>
<keyword evidence="12" id="KW-0540">Nuclease</keyword>
<name>A0ABN0X3A1_9LACT</name>
<evidence type="ECO:0000256" key="2">
    <source>
        <dbReference type="ARBA" id="ARBA00022485"/>
    </source>
</evidence>
<dbReference type="PANTHER" id="PTHR10359:SF18">
    <property type="entry name" value="ENDONUCLEASE III"/>
    <property type="match status" value="1"/>
</dbReference>
<evidence type="ECO:0000256" key="7">
    <source>
        <dbReference type="ARBA" id="ARBA00023014"/>
    </source>
</evidence>